<keyword evidence="1" id="KW-0489">Methyltransferase</keyword>
<evidence type="ECO:0000313" key="2">
    <source>
        <dbReference type="Proteomes" id="UP000198723"/>
    </source>
</evidence>
<sequence length="246" mass="28282">MHEFHDGSGRVELDIPTFGRLLHMLKRAGTISTLRCLEYERLKFLDLEGLVLDFGGGSRTNYSQHVKEWSKRGAPFEYESANIDPDTEPTYLIEPNGPLPCTDQRYDAVVSFNTFEHVYHGKETLRELQRVLKKSGHIHFIVPFIFRVHGHPSDYIRGTPAYWQTLLYECGFTLTSTTALLWGPYSTACSITRLPGPFKRTRIRIALTIDYLLARWKFRKGGEAKFKQDHPAVRCALGYLISAKRE</sequence>
<keyword evidence="1" id="KW-0808">Transferase</keyword>
<dbReference type="InterPro" id="IPR029063">
    <property type="entry name" value="SAM-dependent_MTases_sf"/>
</dbReference>
<dbReference type="Proteomes" id="UP000198723">
    <property type="component" value="Unassembled WGS sequence"/>
</dbReference>
<gene>
    <name evidence="1" type="ORF">GA0061105_1457</name>
</gene>
<dbReference type="Gene3D" id="3.40.50.150">
    <property type="entry name" value="Vaccinia Virus protein VP39"/>
    <property type="match status" value="1"/>
</dbReference>
<protein>
    <submittedName>
        <fullName evidence="1">Methyltransferase domain-containing protein</fullName>
    </submittedName>
</protein>
<dbReference type="GO" id="GO:0032259">
    <property type="term" value="P:methylation"/>
    <property type="evidence" value="ECO:0007669"/>
    <property type="project" value="UniProtKB-KW"/>
</dbReference>
<evidence type="ECO:0000313" key="1">
    <source>
        <dbReference type="EMBL" id="SCB62340.1"/>
    </source>
</evidence>
<dbReference type="RefSeq" id="WP_092755331.1">
    <property type="nucleotide sequence ID" value="NZ_FMAJ01000045.1"/>
</dbReference>
<dbReference type="EMBL" id="FMAJ01000045">
    <property type="protein sequence ID" value="SCB62340.1"/>
    <property type="molecule type" value="Genomic_DNA"/>
</dbReference>
<proteinExistence type="predicted"/>
<organism evidence="1 2">
    <name type="scientific">Rhizobium aethiopicum</name>
    <dbReference type="NCBI Taxonomy" id="1138170"/>
    <lineage>
        <taxon>Bacteria</taxon>
        <taxon>Pseudomonadati</taxon>
        <taxon>Pseudomonadota</taxon>
        <taxon>Alphaproteobacteria</taxon>
        <taxon>Hyphomicrobiales</taxon>
        <taxon>Rhizobiaceae</taxon>
        <taxon>Rhizobium/Agrobacterium group</taxon>
        <taxon>Rhizobium</taxon>
    </lineage>
</organism>
<accession>A0A1C3YDA0</accession>
<name>A0A1C3YDA0_9HYPH</name>
<dbReference type="STRING" id="1138170.GA0061105_1457"/>
<dbReference type="SUPFAM" id="SSF53335">
    <property type="entry name" value="S-adenosyl-L-methionine-dependent methyltransferases"/>
    <property type="match status" value="1"/>
</dbReference>
<dbReference type="AlphaFoldDB" id="A0A1C3YDA0"/>
<dbReference type="GO" id="GO:0008168">
    <property type="term" value="F:methyltransferase activity"/>
    <property type="evidence" value="ECO:0007669"/>
    <property type="project" value="UniProtKB-KW"/>
</dbReference>
<dbReference type="Pfam" id="PF13489">
    <property type="entry name" value="Methyltransf_23"/>
    <property type="match status" value="1"/>
</dbReference>
<reference evidence="1 2" key="1">
    <citation type="submission" date="2016-08" db="EMBL/GenBank/DDBJ databases">
        <authorList>
            <person name="Seilhamer J.J."/>
        </authorList>
    </citation>
    <scope>NUCLEOTIDE SEQUENCE [LARGE SCALE GENOMIC DNA]</scope>
    <source>
        <strain evidence="1 2">HBR26</strain>
    </source>
</reference>